<organism evidence="13 14">
    <name type="scientific">Pararoseomonas baculiformis</name>
    <dbReference type="NCBI Taxonomy" id="2820812"/>
    <lineage>
        <taxon>Bacteria</taxon>
        <taxon>Pseudomonadati</taxon>
        <taxon>Pseudomonadota</taxon>
        <taxon>Alphaproteobacteria</taxon>
        <taxon>Acetobacterales</taxon>
        <taxon>Acetobacteraceae</taxon>
        <taxon>Pararoseomonas</taxon>
    </lineage>
</organism>
<accession>A0ABS4AIZ8</accession>
<keyword evidence="9 13" id="KW-0456">Lyase</keyword>
<dbReference type="GO" id="GO:0004609">
    <property type="term" value="F:phosphatidylserine decarboxylase activity"/>
    <property type="evidence" value="ECO:0007669"/>
    <property type="project" value="UniProtKB-EC"/>
</dbReference>
<sequence>MPGLRSTIAGITQQEDINFLLTNRIPRRLATRFMGWFSRIENPLVRDLSISMWRLFADLDLRDAERQNFRSLHDCFIRRLKAGARPVDADPALLVSPCDAIIGASGVVEAGQVLQVKGFPYPLRDLLGDDGWAKAHENGRYVTLRLTSSMYHHFHAPHDGRVESVTYISGDTWNVNPIALKRVERLFCRNERAVIRTRLAQGGHAVTLVPVAAILVASIRLSFLDATLDLREAGPRTIPCDIPVSKGEEMGWFEHGSTIILFVPASFSPHEALREGETIRAGQPLFRLPG</sequence>
<evidence type="ECO:0000256" key="12">
    <source>
        <dbReference type="ARBA" id="ARBA00024326"/>
    </source>
</evidence>
<comment type="pathway">
    <text evidence="12">Phospholipid metabolism; phosphatidylethanolamine biosynthesis.</text>
</comment>
<keyword evidence="6" id="KW-0443">Lipid metabolism</keyword>
<evidence type="ECO:0000256" key="7">
    <source>
        <dbReference type="ARBA" id="ARBA00023145"/>
    </source>
</evidence>
<name>A0ABS4AIZ8_9PROT</name>
<keyword evidence="7" id="KW-0865">Zymogen</keyword>
<dbReference type="NCBIfam" id="TIGR00163">
    <property type="entry name" value="PS_decarb"/>
    <property type="match status" value="1"/>
</dbReference>
<dbReference type="InterPro" id="IPR033177">
    <property type="entry name" value="PSD-B"/>
</dbReference>
<comment type="pathway">
    <text evidence="2">Lipid metabolism.</text>
</comment>
<evidence type="ECO:0000256" key="5">
    <source>
        <dbReference type="ARBA" id="ARBA00022793"/>
    </source>
</evidence>
<evidence type="ECO:0000313" key="14">
    <source>
        <dbReference type="Proteomes" id="UP000681594"/>
    </source>
</evidence>
<keyword evidence="10" id="KW-1208">Phospholipid metabolism</keyword>
<keyword evidence="11" id="KW-0670">Pyruvate</keyword>
<proteinExistence type="predicted"/>
<evidence type="ECO:0000256" key="10">
    <source>
        <dbReference type="ARBA" id="ARBA00023264"/>
    </source>
</evidence>
<evidence type="ECO:0000256" key="6">
    <source>
        <dbReference type="ARBA" id="ARBA00023098"/>
    </source>
</evidence>
<evidence type="ECO:0000256" key="2">
    <source>
        <dbReference type="ARBA" id="ARBA00005189"/>
    </source>
</evidence>
<dbReference type="EC" id="4.1.1.65" evidence="3"/>
<gene>
    <name evidence="13" type="primary">psd</name>
    <name evidence="13" type="ORF">J8J14_19655</name>
</gene>
<evidence type="ECO:0000256" key="9">
    <source>
        <dbReference type="ARBA" id="ARBA00023239"/>
    </source>
</evidence>
<dbReference type="PANTHER" id="PTHR10067">
    <property type="entry name" value="PHOSPHATIDYLSERINE DECARBOXYLASE"/>
    <property type="match status" value="1"/>
</dbReference>
<keyword evidence="14" id="KW-1185">Reference proteome</keyword>
<comment type="cofactor">
    <cofactor evidence="1">
        <name>pyruvate</name>
        <dbReference type="ChEBI" id="CHEBI:15361"/>
    </cofactor>
</comment>
<keyword evidence="8" id="KW-0594">Phospholipid biosynthesis</keyword>
<dbReference type="Pfam" id="PF02666">
    <property type="entry name" value="PS_Dcarbxylase"/>
    <property type="match status" value="1"/>
</dbReference>
<evidence type="ECO:0000256" key="8">
    <source>
        <dbReference type="ARBA" id="ARBA00023209"/>
    </source>
</evidence>
<keyword evidence="5" id="KW-0210">Decarboxylase</keyword>
<evidence type="ECO:0000256" key="11">
    <source>
        <dbReference type="ARBA" id="ARBA00023317"/>
    </source>
</evidence>
<evidence type="ECO:0000313" key="13">
    <source>
        <dbReference type="EMBL" id="MBP0446997.1"/>
    </source>
</evidence>
<evidence type="ECO:0000256" key="1">
    <source>
        <dbReference type="ARBA" id="ARBA00001928"/>
    </source>
</evidence>
<comment type="caution">
    <text evidence="13">The sequence shown here is derived from an EMBL/GenBank/DDBJ whole genome shotgun (WGS) entry which is preliminary data.</text>
</comment>
<protein>
    <recommendedName>
        <fullName evidence="3">phosphatidylserine decarboxylase</fullName>
        <ecNumber evidence="3">4.1.1.65</ecNumber>
    </recommendedName>
</protein>
<evidence type="ECO:0000256" key="4">
    <source>
        <dbReference type="ARBA" id="ARBA00022516"/>
    </source>
</evidence>
<dbReference type="Proteomes" id="UP000681594">
    <property type="component" value="Unassembled WGS sequence"/>
</dbReference>
<keyword evidence="4" id="KW-0444">Lipid biosynthesis</keyword>
<evidence type="ECO:0000256" key="3">
    <source>
        <dbReference type="ARBA" id="ARBA00012243"/>
    </source>
</evidence>
<dbReference type="InterPro" id="IPR003817">
    <property type="entry name" value="PS_Dcarbxylase"/>
</dbReference>
<reference evidence="13 14" key="1">
    <citation type="submission" date="2021-03" db="EMBL/GenBank/DDBJ databases">
        <authorList>
            <person name="So Y."/>
        </authorList>
    </citation>
    <scope>NUCLEOTIDE SEQUENCE [LARGE SCALE GENOMIC DNA]</scope>
    <source>
        <strain evidence="13 14">SSH11</strain>
    </source>
</reference>
<dbReference type="EMBL" id="JAGIZB010000024">
    <property type="protein sequence ID" value="MBP0446997.1"/>
    <property type="molecule type" value="Genomic_DNA"/>
</dbReference>
<dbReference type="PANTHER" id="PTHR10067:SF6">
    <property type="entry name" value="PHOSPHATIDYLSERINE DECARBOXYLASE PROENZYME, MITOCHONDRIAL"/>
    <property type="match status" value="1"/>
</dbReference>